<comment type="pathway">
    <text evidence="5">Amino-acid biosynthesis; L-leucine biosynthesis; L-leucine from 3-methyl-2-oxobutanoate: step 4/4.</text>
</comment>
<dbReference type="UniPathway" id="UPA00049">
    <property type="reaction ID" value="UER00062"/>
</dbReference>
<dbReference type="GO" id="GO:0052656">
    <property type="term" value="F:L-isoleucine-2-oxoglutarate transaminase activity"/>
    <property type="evidence" value="ECO:0007669"/>
    <property type="project" value="RHEA"/>
</dbReference>
<evidence type="ECO:0000256" key="2">
    <source>
        <dbReference type="ARBA" id="ARBA00003109"/>
    </source>
</evidence>
<dbReference type="GO" id="GO:0009099">
    <property type="term" value="P:L-valine biosynthetic process"/>
    <property type="evidence" value="ECO:0007669"/>
    <property type="project" value="UniProtKB-UniPathway"/>
</dbReference>
<feature type="modified residue" description="N6-(pyridoxal phosphate)lysine" evidence="15">
    <location>
        <position position="198"/>
    </location>
</feature>
<evidence type="ECO:0000313" key="19">
    <source>
        <dbReference type="EMBL" id="SFV29210.1"/>
    </source>
</evidence>
<dbReference type="PIRSF" id="PIRSF006468">
    <property type="entry name" value="BCAT1"/>
    <property type="match status" value="1"/>
</dbReference>
<dbReference type="GO" id="GO:0009098">
    <property type="term" value="P:L-leucine biosynthetic process"/>
    <property type="evidence" value="ECO:0007669"/>
    <property type="project" value="UniProtKB-UniPathway"/>
</dbReference>
<dbReference type="CDD" id="cd01557">
    <property type="entry name" value="BCAT_beta_family"/>
    <property type="match status" value="1"/>
</dbReference>
<comment type="pathway">
    <text evidence="3">Amino-acid biosynthesis; L-isoleucine biosynthesis; L-isoleucine from 2-oxobutanoate: step 4/4.</text>
</comment>
<dbReference type="Gene3D" id="3.30.470.10">
    <property type="match status" value="1"/>
</dbReference>
<gene>
    <name evidence="19" type="ORF">SAMN05660895_0502</name>
</gene>
<dbReference type="PROSITE" id="PS00770">
    <property type="entry name" value="AA_TRANSFER_CLASS_4"/>
    <property type="match status" value="1"/>
</dbReference>
<reference evidence="20" key="1">
    <citation type="submission" date="2016-10" db="EMBL/GenBank/DDBJ databases">
        <authorList>
            <person name="Varghese N."/>
            <person name="Submissions S."/>
        </authorList>
    </citation>
    <scope>NUCLEOTIDE SEQUENCE [LARGE SCALE GENOMIC DNA]</scope>
    <source>
        <strain evidence="20">DSM 14807</strain>
    </source>
</reference>
<evidence type="ECO:0000256" key="10">
    <source>
        <dbReference type="ARBA" id="ARBA00022898"/>
    </source>
</evidence>
<dbReference type="PANTHER" id="PTHR11825:SF44">
    <property type="entry name" value="BRANCHED-CHAIN-AMINO-ACID AMINOTRANSFERASE"/>
    <property type="match status" value="1"/>
</dbReference>
<comment type="catalytic activity">
    <reaction evidence="13 18">
        <text>L-isoleucine + 2-oxoglutarate = (S)-3-methyl-2-oxopentanoate + L-glutamate</text>
        <dbReference type="Rhea" id="RHEA:24801"/>
        <dbReference type="ChEBI" id="CHEBI:16810"/>
        <dbReference type="ChEBI" id="CHEBI:29985"/>
        <dbReference type="ChEBI" id="CHEBI:35146"/>
        <dbReference type="ChEBI" id="CHEBI:58045"/>
        <dbReference type="EC" id="2.6.1.42"/>
    </reaction>
</comment>
<dbReference type="InterPro" id="IPR018300">
    <property type="entry name" value="Aminotrans_IV_CS"/>
</dbReference>
<comment type="catalytic activity">
    <reaction evidence="14 18">
        <text>L-leucine + 2-oxoglutarate = 4-methyl-2-oxopentanoate + L-glutamate</text>
        <dbReference type="Rhea" id="RHEA:18321"/>
        <dbReference type="ChEBI" id="CHEBI:16810"/>
        <dbReference type="ChEBI" id="CHEBI:17865"/>
        <dbReference type="ChEBI" id="CHEBI:29985"/>
        <dbReference type="ChEBI" id="CHEBI:57427"/>
        <dbReference type="EC" id="2.6.1.42"/>
    </reaction>
</comment>
<keyword evidence="9 18" id="KW-0808">Transferase</keyword>
<sequence length="357" mass="40452">MESTSILHEIKVTPVTRSRVKEVDFTKLGFGKVFSDHMLVADYVNGQWQQPEIIPFQPISISPSNSTLHYGQAIFEGLKAYRTQQGDVVIFRPYDNFKRFNLSADRMDMPAVPEEIFIEGMKKLVDLDRAWVPGQPDSSLYIRPFMIAMDEYIGVRSSLRYRFMIITSPAGAYYNKPVKLYVQDKYVRAFPGGTGFAKTAGNYAASLKPTREVQEMGYDQILWTDGIHHRYLQECGTMNVFVVIGDTAITPDLTEGTILAGVTRSSVITLLHDEGIQVEERPISIDEVIRAHQEGQLKEIFGTGTAASISYVSELTYRDHHIVFDISQWKISPAILQKLNDIKVGKLPDRYGWNVRV</sequence>
<comment type="cofactor">
    <cofactor evidence="1 17">
        <name>pyridoxal 5'-phosphate</name>
        <dbReference type="ChEBI" id="CHEBI:597326"/>
    </cofactor>
</comment>
<dbReference type="GO" id="GO:0009097">
    <property type="term" value="P:isoleucine biosynthetic process"/>
    <property type="evidence" value="ECO:0007669"/>
    <property type="project" value="UniProtKB-UniPathway"/>
</dbReference>
<dbReference type="EC" id="2.6.1.42" evidence="18"/>
<dbReference type="SUPFAM" id="SSF56752">
    <property type="entry name" value="D-aminoacid aminotransferase-like PLP-dependent enzymes"/>
    <property type="match status" value="1"/>
</dbReference>
<dbReference type="NCBIfam" id="TIGR01123">
    <property type="entry name" value="ilvE_II"/>
    <property type="match status" value="1"/>
</dbReference>
<dbReference type="NCBIfam" id="NF009897">
    <property type="entry name" value="PRK13357.1"/>
    <property type="match status" value="1"/>
</dbReference>
<dbReference type="InterPro" id="IPR043131">
    <property type="entry name" value="BCAT-like_N"/>
</dbReference>
<evidence type="ECO:0000256" key="4">
    <source>
        <dbReference type="ARBA" id="ARBA00004931"/>
    </source>
</evidence>
<dbReference type="RefSeq" id="WP_092457270.1">
    <property type="nucleotide sequence ID" value="NZ_FPCJ01000001.1"/>
</dbReference>
<comment type="similarity">
    <text evidence="6 16">Belongs to the class-IV pyridoxal-phosphate-dependent aminotransferase family.</text>
</comment>
<evidence type="ECO:0000256" key="18">
    <source>
        <dbReference type="RuleBase" id="RU004517"/>
    </source>
</evidence>
<evidence type="ECO:0000256" key="11">
    <source>
        <dbReference type="ARBA" id="ARBA00023304"/>
    </source>
</evidence>
<dbReference type="PANTHER" id="PTHR11825">
    <property type="entry name" value="SUBGROUP IIII AMINOTRANSFERASE"/>
    <property type="match status" value="1"/>
</dbReference>
<evidence type="ECO:0000256" key="17">
    <source>
        <dbReference type="RuleBase" id="RU004516"/>
    </source>
</evidence>
<evidence type="ECO:0000256" key="9">
    <source>
        <dbReference type="ARBA" id="ARBA00022679"/>
    </source>
</evidence>
<dbReference type="InterPro" id="IPR001544">
    <property type="entry name" value="Aminotrans_IV"/>
</dbReference>
<dbReference type="Gene3D" id="3.20.10.10">
    <property type="entry name" value="D-amino Acid Aminotransferase, subunit A, domain 2"/>
    <property type="match status" value="1"/>
</dbReference>
<keyword evidence="7 18" id="KW-0032">Aminotransferase</keyword>
<keyword evidence="11 18" id="KW-0100">Branched-chain amino acid biosynthesis</keyword>
<dbReference type="AlphaFoldDB" id="A0A1I7N3H8"/>
<comment type="catalytic activity">
    <reaction evidence="12 18">
        <text>L-valine + 2-oxoglutarate = 3-methyl-2-oxobutanoate + L-glutamate</text>
        <dbReference type="Rhea" id="RHEA:24813"/>
        <dbReference type="ChEBI" id="CHEBI:11851"/>
        <dbReference type="ChEBI" id="CHEBI:16810"/>
        <dbReference type="ChEBI" id="CHEBI:29985"/>
        <dbReference type="ChEBI" id="CHEBI:57762"/>
        <dbReference type="EC" id="2.6.1.42"/>
    </reaction>
</comment>
<keyword evidence="8 18" id="KW-0028">Amino-acid biosynthesis</keyword>
<evidence type="ECO:0000256" key="5">
    <source>
        <dbReference type="ARBA" id="ARBA00005072"/>
    </source>
</evidence>
<keyword evidence="20" id="KW-1185">Reference proteome</keyword>
<organism evidence="19 20">
    <name type="scientific">Thermoflavifilum thermophilum</name>
    <dbReference type="NCBI Taxonomy" id="1393122"/>
    <lineage>
        <taxon>Bacteria</taxon>
        <taxon>Pseudomonadati</taxon>
        <taxon>Bacteroidota</taxon>
        <taxon>Chitinophagia</taxon>
        <taxon>Chitinophagales</taxon>
        <taxon>Chitinophagaceae</taxon>
        <taxon>Thermoflavifilum</taxon>
    </lineage>
</organism>
<comment type="pathway">
    <text evidence="4">Amino-acid biosynthesis; L-valine biosynthesis; L-valine from pyruvate: step 4/4.</text>
</comment>
<proteinExistence type="inferred from homology"/>
<evidence type="ECO:0000256" key="3">
    <source>
        <dbReference type="ARBA" id="ARBA00004824"/>
    </source>
</evidence>
<evidence type="ECO:0000256" key="8">
    <source>
        <dbReference type="ARBA" id="ARBA00022605"/>
    </source>
</evidence>
<evidence type="ECO:0000256" key="6">
    <source>
        <dbReference type="ARBA" id="ARBA00009320"/>
    </source>
</evidence>
<dbReference type="UniPathway" id="UPA00047">
    <property type="reaction ID" value="UER00058"/>
</dbReference>
<comment type="function">
    <text evidence="2">Acts on leucine, isoleucine and valine.</text>
</comment>
<dbReference type="Pfam" id="PF01063">
    <property type="entry name" value="Aminotran_4"/>
    <property type="match status" value="1"/>
</dbReference>
<protein>
    <recommendedName>
        <fullName evidence="18">Branched-chain-amino-acid aminotransferase</fullName>
        <ecNumber evidence="18">2.6.1.42</ecNumber>
    </recommendedName>
</protein>
<evidence type="ECO:0000256" key="13">
    <source>
        <dbReference type="ARBA" id="ARBA00048798"/>
    </source>
</evidence>
<accession>A0A1I7N3H8</accession>
<dbReference type="GO" id="GO:0052655">
    <property type="term" value="F:L-valine-2-oxoglutarate transaminase activity"/>
    <property type="evidence" value="ECO:0007669"/>
    <property type="project" value="RHEA"/>
</dbReference>
<dbReference type="InterPro" id="IPR033939">
    <property type="entry name" value="BCAT_family"/>
</dbReference>
<dbReference type="Proteomes" id="UP000199537">
    <property type="component" value="Unassembled WGS sequence"/>
</dbReference>
<dbReference type="GO" id="GO:0052654">
    <property type="term" value="F:L-leucine-2-oxoglutarate transaminase activity"/>
    <property type="evidence" value="ECO:0007669"/>
    <property type="project" value="RHEA"/>
</dbReference>
<name>A0A1I7N3H8_9BACT</name>
<evidence type="ECO:0000256" key="16">
    <source>
        <dbReference type="RuleBase" id="RU004106"/>
    </source>
</evidence>
<dbReference type="InterPro" id="IPR005786">
    <property type="entry name" value="B_amino_transII"/>
</dbReference>
<dbReference type="InterPro" id="IPR043132">
    <property type="entry name" value="BCAT-like_C"/>
</dbReference>
<evidence type="ECO:0000256" key="12">
    <source>
        <dbReference type="ARBA" id="ARBA00048212"/>
    </source>
</evidence>
<evidence type="ECO:0000256" key="14">
    <source>
        <dbReference type="ARBA" id="ARBA00049229"/>
    </source>
</evidence>
<evidence type="ECO:0000256" key="7">
    <source>
        <dbReference type="ARBA" id="ARBA00022576"/>
    </source>
</evidence>
<dbReference type="InterPro" id="IPR036038">
    <property type="entry name" value="Aminotransferase-like"/>
</dbReference>
<keyword evidence="10 17" id="KW-0663">Pyridoxal phosphate</keyword>
<dbReference type="UniPathway" id="UPA00048">
    <property type="reaction ID" value="UER00073"/>
</dbReference>
<evidence type="ECO:0000256" key="1">
    <source>
        <dbReference type="ARBA" id="ARBA00001933"/>
    </source>
</evidence>
<evidence type="ECO:0000313" key="20">
    <source>
        <dbReference type="Proteomes" id="UP000199537"/>
    </source>
</evidence>
<dbReference type="EMBL" id="FPCJ01000001">
    <property type="protein sequence ID" value="SFV29210.1"/>
    <property type="molecule type" value="Genomic_DNA"/>
</dbReference>
<dbReference type="OrthoDB" id="9804984at2"/>
<dbReference type="STRING" id="1393122.SAMN05660895_0502"/>
<evidence type="ECO:0000256" key="15">
    <source>
        <dbReference type="PIRSR" id="PIRSR006468-1"/>
    </source>
</evidence>